<dbReference type="EMBL" id="OIVN01006348">
    <property type="protein sequence ID" value="SPD31182.1"/>
    <property type="molecule type" value="Genomic_DNA"/>
</dbReference>
<dbReference type="PANTHER" id="PTHR36607:SF20">
    <property type="entry name" value="AMINOTRANSFERASE-LIKE PLANT MOBILE DOMAIN-CONTAINING PROTEIN"/>
    <property type="match status" value="1"/>
</dbReference>
<dbReference type="PANTHER" id="PTHR36607">
    <property type="entry name" value="1,2-DIHYDROXY-3-KETO-5-METHYLTHIOPENTENE DIOXYGENASE 4"/>
    <property type="match status" value="1"/>
</dbReference>
<dbReference type="InterPro" id="IPR019557">
    <property type="entry name" value="AminoTfrase-like_pln_mobile"/>
</dbReference>
<evidence type="ECO:0000259" key="2">
    <source>
        <dbReference type="Pfam" id="PF10536"/>
    </source>
</evidence>
<evidence type="ECO:0000313" key="3">
    <source>
        <dbReference type="EMBL" id="SPD31182.1"/>
    </source>
</evidence>
<feature type="region of interest" description="Disordered" evidence="1">
    <location>
        <begin position="239"/>
        <end position="263"/>
    </location>
</feature>
<reference evidence="3" key="1">
    <citation type="submission" date="2018-02" db="EMBL/GenBank/DDBJ databases">
        <authorList>
            <person name="Cohen D.B."/>
            <person name="Kent A.D."/>
        </authorList>
    </citation>
    <scope>NUCLEOTIDE SEQUENCE</scope>
</reference>
<dbReference type="Pfam" id="PF10536">
    <property type="entry name" value="PMD"/>
    <property type="match status" value="1"/>
</dbReference>
<name>A0A2N9J1V8_FAGSY</name>
<dbReference type="AlphaFoldDB" id="A0A2N9J1V8"/>
<feature type="region of interest" description="Disordered" evidence="1">
    <location>
        <begin position="289"/>
        <end position="309"/>
    </location>
</feature>
<organism evidence="3">
    <name type="scientific">Fagus sylvatica</name>
    <name type="common">Beechnut</name>
    <dbReference type="NCBI Taxonomy" id="28930"/>
    <lineage>
        <taxon>Eukaryota</taxon>
        <taxon>Viridiplantae</taxon>
        <taxon>Streptophyta</taxon>
        <taxon>Embryophyta</taxon>
        <taxon>Tracheophyta</taxon>
        <taxon>Spermatophyta</taxon>
        <taxon>Magnoliopsida</taxon>
        <taxon>eudicotyledons</taxon>
        <taxon>Gunneridae</taxon>
        <taxon>Pentapetalae</taxon>
        <taxon>rosids</taxon>
        <taxon>fabids</taxon>
        <taxon>Fagales</taxon>
        <taxon>Fagaceae</taxon>
        <taxon>Fagus</taxon>
    </lineage>
</organism>
<evidence type="ECO:0000256" key="1">
    <source>
        <dbReference type="SAM" id="MobiDB-lite"/>
    </source>
</evidence>
<accession>A0A2N9J1V8</accession>
<sequence length="507" mass="57897">MANGRVFGLAASVLASIYRGLTMISKSHVSRKTDDGFTIHYGYAWISHFFKTHRVVNSKLDKPLMVKYSGVGSAAAFDELSAREHVRSSKNFIWHGTAFKTKYDQTFIDNESLSLSKLSYLISLHSGYLSLRCEDYHTVESYSPRRFSRHFGFYQGIPGDLKERINTGSLEEMYQFYTSFTRYQTSSKVFVPARSTNFGSRVTHGHEEWWQKVCGDDFSEGTELLAKIAFDLVKPPVKKNNCKSKDSSKTNMTNQHPGEKHSDNIQLNAAIEVLDEDTHIKRRKINDSALPPKFVSDDDEVSSRRSPSVGVPEVSMFHTMTTISNVRKKGALMLGDILPLKLSELPLNKTSSKEEIDQIYREIESFRVDPQTLRERVDKYSKDVMDYLEIKASMSEQISLNARTCQMEEIELLRSERLSTKATLEADPHLAKSRMDQLKAELHQLEMSVSQIESKQAKEDDVVKVLEEELEIVKSTDVVDDMDVEALNKIQTILETEHSNLKDLKWM</sequence>
<gene>
    <name evidence="3" type="ORF">FSB_LOCUS59064</name>
</gene>
<protein>
    <recommendedName>
        <fullName evidence="2">Aminotransferase-like plant mobile domain-containing protein</fullName>
    </recommendedName>
</protein>
<proteinExistence type="predicted"/>
<feature type="domain" description="Aminotransferase-like plant mobile" evidence="2">
    <location>
        <begin position="2"/>
        <end position="211"/>
    </location>
</feature>